<accession>A0AAW1UVR1</accession>
<dbReference type="Proteomes" id="UP001431783">
    <property type="component" value="Unassembled WGS sequence"/>
</dbReference>
<dbReference type="EMBL" id="JARQZJ010000095">
    <property type="protein sequence ID" value="KAK9885195.1"/>
    <property type="molecule type" value="Genomic_DNA"/>
</dbReference>
<dbReference type="Pfam" id="PF08241">
    <property type="entry name" value="Methyltransf_11"/>
    <property type="match status" value="1"/>
</dbReference>
<proteinExistence type="predicted"/>
<dbReference type="GO" id="GO:0008757">
    <property type="term" value="F:S-adenosylmethionine-dependent methyltransferase activity"/>
    <property type="evidence" value="ECO:0007669"/>
    <property type="project" value="InterPro"/>
</dbReference>
<evidence type="ECO:0000259" key="1">
    <source>
        <dbReference type="Pfam" id="PF08241"/>
    </source>
</evidence>
<keyword evidence="3" id="KW-1185">Reference proteome</keyword>
<sequence length="277" mass="33074">MFCLYPSKFYQKIHHIEPISQILKSYSKHFKWPNLSNLRMIDIGAGPGRILLSIEPLLPRNYREIVAVDKNREMLDYFNSVPKDTRIFSKLLDIETTEIPDDLKGRFDFAFSSYCFTFVENLSQAFKNCRDILKPNGELLSIWGQVNQIHDIYRFMSQNERWAPYFGEFKTWKSPYDNENVLNMIEEELLRSNFKILKTELKKNLNFEGPNLEYFLEIFDSYDFLASRIPKYDLPKYKEEYLGIARSHYLQVNEDEEDRYPVKFRFPTIICAARKDL</sequence>
<gene>
    <name evidence="2" type="ORF">WA026_010701</name>
</gene>
<dbReference type="SUPFAM" id="SSF53335">
    <property type="entry name" value="S-adenosyl-L-methionine-dependent methyltransferases"/>
    <property type="match status" value="1"/>
</dbReference>
<evidence type="ECO:0000313" key="3">
    <source>
        <dbReference type="Proteomes" id="UP001431783"/>
    </source>
</evidence>
<reference evidence="2 3" key="1">
    <citation type="submission" date="2023-03" db="EMBL/GenBank/DDBJ databases">
        <title>Genome insight into feeding habits of ladybird beetles.</title>
        <authorList>
            <person name="Li H.-S."/>
            <person name="Huang Y.-H."/>
            <person name="Pang H."/>
        </authorList>
    </citation>
    <scope>NUCLEOTIDE SEQUENCE [LARGE SCALE GENOMIC DNA]</scope>
    <source>
        <strain evidence="2">SYSU_2023b</strain>
        <tissue evidence="2">Whole body</tissue>
    </source>
</reference>
<dbReference type="AlphaFoldDB" id="A0AAW1UVR1"/>
<evidence type="ECO:0000313" key="2">
    <source>
        <dbReference type="EMBL" id="KAK9885195.1"/>
    </source>
</evidence>
<dbReference type="Gene3D" id="3.40.50.150">
    <property type="entry name" value="Vaccinia Virus protein VP39"/>
    <property type="match status" value="1"/>
</dbReference>
<dbReference type="CDD" id="cd02440">
    <property type="entry name" value="AdoMet_MTases"/>
    <property type="match status" value="1"/>
</dbReference>
<comment type="caution">
    <text evidence="2">The sequence shown here is derived from an EMBL/GenBank/DDBJ whole genome shotgun (WGS) entry which is preliminary data.</text>
</comment>
<name>A0AAW1UVR1_9CUCU</name>
<dbReference type="InterPro" id="IPR013216">
    <property type="entry name" value="Methyltransf_11"/>
</dbReference>
<dbReference type="InterPro" id="IPR029063">
    <property type="entry name" value="SAM-dependent_MTases_sf"/>
</dbReference>
<organism evidence="2 3">
    <name type="scientific">Henosepilachna vigintioctopunctata</name>
    <dbReference type="NCBI Taxonomy" id="420089"/>
    <lineage>
        <taxon>Eukaryota</taxon>
        <taxon>Metazoa</taxon>
        <taxon>Ecdysozoa</taxon>
        <taxon>Arthropoda</taxon>
        <taxon>Hexapoda</taxon>
        <taxon>Insecta</taxon>
        <taxon>Pterygota</taxon>
        <taxon>Neoptera</taxon>
        <taxon>Endopterygota</taxon>
        <taxon>Coleoptera</taxon>
        <taxon>Polyphaga</taxon>
        <taxon>Cucujiformia</taxon>
        <taxon>Coccinelloidea</taxon>
        <taxon>Coccinellidae</taxon>
        <taxon>Epilachninae</taxon>
        <taxon>Epilachnini</taxon>
        <taxon>Henosepilachna</taxon>
    </lineage>
</organism>
<protein>
    <recommendedName>
        <fullName evidence="1">Methyltransferase type 11 domain-containing protein</fullName>
    </recommendedName>
</protein>
<feature type="domain" description="Methyltransferase type 11" evidence="1">
    <location>
        <begin position="42"/>
        <end position="140"/>
    </location>
</feature>